<evidence type="ECO:0000313" key="2">
    <source>
        <dbReference type="EMBL" id="WQF87186.1"/>
    </source>
</evidence>
<gene>
    <name evidence="2" type="ORF">CDEST_12200</name>
</gene>
<dbReference type="AlphaFoldDB" id="A0AAX4IVN8"/>
<evidence type="ECO:0000313" key="3">
    <source>
        <dbReference type="Proteomes" id="UP001322277"/>
    </source>
</evidence>
<proteinExistence type="predicted"/>
<name>A0AAX4IVN8_9PEZI</name>
<reference evidence="3" key="1">
    <citation type="journal article" date="2023" name="bioRxiv">
        <title>Complete genome of the Medicago anthracnose fungus, Colletotrichum destructivum, reveals a mini-chromosome-like region within a core chromosome.</title>
        <authorList>
            <person name="Lapalu N."/>
            <person name="Simon A."/>
            <person name="Lu A."/>
            <person name="Plaumann P.-L."/>
            <person name="Amselem J."/>
            <person name="Pigne S."/>
            <person name="Auger A."/>
            <person name="Koch C."/>
            <person name="Dallery J.-F."/>
            <person name="O'Connell R.J."/>
        </authorList>
    </citation>
    <scope>NUCLEOTIDE SEQUENCE [LARGE SCALE GENOMIC DNA]</scope>
    <source>
        <strain evidence="3">CBS 520.97</strain>
    </source>
</reference>
<protein>
    <submittedName>
        <fullName evidence="2">Uncharacterized protein</fullName>
    </submittedName>
</protein>
<sequence length="121" mass="13653">MISYLRVKSVSLHPTRKNGGRQSIKQPNCWHNVVHRPSTTMSSPSSPSPDNMSSEEFQQLAASYEPLIESISVSKGVKAGQKTLQELDQFRFVEAPALFSQDAPRRTMDHDDVKLLVDWKL</sequence>
<evidence type="ECO:0000256" key="1">
    <source>
        <dbReference type="SAM" id="MobiDB-lite"/>
    </source>
</evidence>
<dbReference type="Proteomes" id="UP001322277">
    <property type="component" value="Chromosome 8"/>
</dbReference>
<dbReference type="KEGG" id="cdet:87948700"/>
<accession>A0AAX4IVN8</accession>
<feature type="compositionally biased region" description="Low complexity" evidence="1">
    <location>
        <begin position="37"/>
        <end position="54"/>
    </location>
</feature>
<feature type="region of interest" description="Disordered" evidence="1">
    <location>
        <begin position="13"/>
        <end position="55"/>
    </location>
</feature>
<dbReference type="GeneID" id="87948700"/>
<organism evidence="2 3">
    <name type="scientific">Colletotrichum destructivum</name>
    <dbReference type="NCBI Taxonomy" id="34406"/>
    <lineage>
        <taxon>Eukaryota</taxon>
        <taxon>Fungi</taxon>
        <taxon>Dikarya</taxon>
        <taxon>Ascomycota</taxon>
        <taxon>Pezizomycotina</taxon>
        <taxon>Sordariomycetes</taxon>
        <taxon>Hypocreomycetidae</taxon>
        <taxon>Glomerellales</taxon>
        <taxon>Glomerellaceae</taxon>
        <taxon>Colletotrichum</taxon>
        <taxon>Colletotrichum destructivum species complex</taxon>
    </lineage>
</organism>
<keyword evidence="3" id="KW-1185">Reference proteome</keyword>
<dbReference type="EMBL" id="CP137312">
    <property type="protein sequence ID" value="WQF87186.1"/>
    <property type="molecule type" value="Genomic_DNA"/>
</dbReference>
<dbReference type="RefSeq" id="XP_062784407.1">
    <property type="nucleotide sequence ID" value="XM_062928356.1"/>
</dbReference>